<proteinExistence type="predicted"/>
<dbReference type="EMBL" id="QPID01000002">
    <property type="protein sequence ID" value="RCU51554.1"/>
    <property type="molecule type" value="Genomic_DNA"/>
</dbReference>
<dbReference type="Proteomes" id="UP000252558">
    <property type="component" value="Unassembled WGS sequence"/>
</dbReference>
<dbReference type="InterPro" id="IPR012663">
    <property type="entry name" value="CHP02450_Tryp"/>
</dbReference>
<evidence type="ECO:0000313" key="1">
    <source>
        <dbReference type="EMBL" id="RCU51554.1"/>
    </source>
</evidence>
<organism evidence="1 2">
    <name type="scientific">Corallincola holothuriorum</name>
    <dbReference type="NCBI Taxonomy" id="2282215"/>
    <lineage>
        <taxon>Bacteria</taxon>
        <taxon>Pseudomonadati</taxon>
        <taxon>Pseudomonadota</taxon>
        <taxon>Gammaproteobacteria</taxon>
        <taxon>Alteromonadales</taxon>
        <taxon>Psychromonadaceae</taxon>
        <taxon>Corallincola</taxon>
    </lineage>
</organism>
<keyword evidence="2" id="KW-1185">Reference proteome</keyword>
<reference evidence="1 2" key="1">
    <citation type="submission" date="2018-07" db="EMBL/GenBank/DDBJ databases">
        <title>Corallincola holothuriorum sp. nov., a new facultative anaerobe isolated from sea cucumber Apostichopus japonicus.</title>
        <authorList>
            <person name="Xia H."/>
        </authorList>
    </citation>
    <scope>NUCLEOTIDE SEQUENCE [LARGE SCALE GENOMIC DNA]</scope>
    <source>
        <strain evidence="1 2">C4</strain>
    </source>
</reference>
<evidence type="ECO:0000313" key="2">
    <source>
        <dbReference type="Proteomes" id="UP000252558"/>
    </source>
</evidence>
<dbReference type="Pfam" id="PF09493">
    <property type="entry name" value="DUF2389"/>
    <property type="match status" value="1"/>
</dbReference>
<name>A0A368NPF7_9GAMM</name>
<dbReference type="NCBIfam" id="TIGR02450">
    <property type="entry name" value="TIGR02450 family Trp-rich protein"/>
    <property type="match status" value="1"/>
</dbReference>
<gene>
    <name evidence="1" type="ORF">DU002_03535</name>
</gene>
<protein>
    <submittedName>
        <fullName evidence="1">TIGR02450 family Trp-rich protein</fullName>
    </submittedName>
</protein>
<comment type="caution">
    <text evidence="1">The sequence shown here is derived from an EMBL/GenBank/DDBJ whole genome shotgun (WGS) entry which is preliminary data.</text>
</comment>
<dbReference type="AlphaFoldDB" id="A0A368NPF7"/>
<sequence length="90" mass="10536">MTAIVLCQLELIYVGEDLLMNSFDPEKLRMTKWTAVGSGRRRNHYVVTDVVMDEAGAIEFCTMEEVGSHHEVSVDWQELYDNRRWQNGWK</sequence>
<accession>A0A368NPF7</accession>